<sequence>SSFKILGRGFENKKNLIVSYTEMTSHLKKLFIRIETLRKKGGNFYFEIENIPFCVLPKKYWGHLANLNGFSDVLYFPRWGYELRIPKKIDQKRNLGAQKINKTCRACAYLYACPILDCVSGEFFDYLKKITKVNYHNLNLNYYDIYGTKEFRAIKKDEEN</sequence>
<dbReference type="Proteomes" id="UP000231086">
    <property type="component" value="Unassembled WGS sequence"/>
</dbReference>
<dbReference type="AlphaFoldDB" id="A0A2M8KJM8"/>
<name>A0A2M8KJM8_9BACT</name>
<feature type="non-terminal residue" evidence="1">
    <location>
        <position position="1"/>
    </location>
</feature>
<dbReference type="EMBL" id="PFEA01000002">
    <property type="protein sequence ID" value="PJE60112.1"/>
    <property type="molecule type" value="Genomic_DNA"/>
</dbReference>
<reference evidence="2" key="1">
    <citation type="submission" date="2017-09" db="EMBL/GenBank/DDBJ databases">
        <title>Depth-based differentiation of microbial function through sediment-hosted aquifers and enrichment of novel symbionts in the deep terrestrial subsurface.</title>
        <authorList>
            <person name="Probst A.J."/>
            <person name="Ladd B."/>
            <person name="Jarett J.K."/>
            <person name="Geller-Mcgrath D.E."/>
            <person name="Sieber C.M.K."/>
            <person name="Emerson J.B."/>
            <person name="Anantharaman K."/>
            <person name="Thomas B.C."/>
            <person name="Malmstrom R."/>
            <person name="Stieglmeier M."/>
            <person name="Klingl A."/>
            <person name="Woyke T."/>
            <person name="Ryan C.M."/>
            <person name="Banfield J.F."/>
        </authorList>
    </citation>
    <scope>NUCLEOTIDE SEQUENCE [LARGE SCALE GENOMIC DNA]</scope>
</reference>
<organism evidence="1 2">
    <name type="scientific">Candidatus Portnoybacteria bacterium CG10_big_fil_rev_8_21_14_0_10_44_7</name>
    <dbReference type="NCBI Taxonomy" id="1974816"/>
    <lineage>
        <taxon>Bacteria</taxon>
        <taxon>Candidatus Portnoyibacteriota</taxon>
    </lineage>
</organism>
<proteinExistence type="predicted"/>
<comment type="caution">
    <text evidence="1">The sequence shown here is derived from an EMBL/GenBank/DDBJ whole genome shotgun (WGS) entry which is preliminary data.</text>
</comment>
<evidence type="ECO:0000313" key="1">
    <source>
        <dbReference type="EMBL" id="PJE60112.1"/>
    </source>
</evidence>
<gene>
    <name evidence="1" type="ORF">COU85_00065</name>
</gene>
<protein>
    <submittedName>
        <fullName evidence="1">Uncharacterized protein</fullName>
    </submittedName>
</protein>
<evidence type="ECO:0000313" key="2">
    <source>
        <dbReference type="Proteomes" id="UP000231086"/>
    </source>
</evidence>
<accession>A0A2M8KJM8</accession>